<dbReference type="Gene3D" id="3.10.28.10">
    <property type="entry name" value="Homing endonucleases"/>
    <property type="match status" value="1"/>
</dbReference>
<dbReference type="SUPFAM" id="SSF55608">
    <property type="entry name" value="Homing endonucleases"/>
    <property type="match status" value="1"/>
</dbReference>
<name>A0A810L1Q8_9ACTN</name>
<dbReference type="RefSeq" id="WP_030448293.1">
    <property type="nucleotide sequence ID" value="NZ_AP023354.1"/>
</dbReference>
<accession>A0A810L1Q8</accession>
<feature type="domain" description="Homing endonuclease LAGLIDADG" evidence="1">
    <location>
        <begin position="113"/>
        <end position="145"/>
    </location>
</feature>
<evidence type="ECO:0000313" key="3">
    <source>
        <dbReference type="Proteomes" id="UP000680750"/>
    </source>
</evidence>
<dbReference type="Pfam" id="PF14528">
    <property type="entry name" value="LAGLIDADG_3"/>
    <property type="match status" value="1"/>
</dbReference>
<reference evidence="2" key="1">
    <citation type="submission" date="2020-08" db="EMBL/GenBank/DDBJ databases">
        <title>Whole genome shotgun sequence of Actinocatenispora sera NBRC 101916.</title>
        <authorList>
            <person name="Komaki H."/>
            <person name="Tamura T."/>
        </authorList>
    </citation>
    <scope>NUCLEOTIDE SEQUENCE</scope>
    <source>
        <strain evidence="2">NBRC 101916</strain>
    </source>
</reference>
<organism evidence="2 3">
    <name type="scientific">Actinocatenispora sera</name>
    <dbReference type="NCBI Taxonomy" id="390989"/>
    <lineage>
        <taxon>Bacteria</taxon>
        <taxon>Bacillati</taxon>
        <taxon>Actinomycetota</taxon>
        <taxon>Actinomycetes</taxon>
        <taxon>Micromonosporales</taxon>
        <taxon>Micromonosporaceae</taxon>
        <taxon>Actinocatenispora</taxon>
    </lineage>
</organism>
<protein>
    <recommendedName>
        <fullName evidence="1">Homing endonuclease LAGLIDADG domain-containing protein</fullName>
    </recommendedName>
</protein>
<dbReference type="Proteomes" id="UP000680750">
    <property type="component" value="Chromosome"/>
</dbReference>
<keyword evidence="3" id="KW-1185">Reference proteome</keyword>
<dbReference type="KEGG" id="aser:Asera_34510"/>
<evidence type="ECO:0000259" key="1">
    <source>
        <dbReference type="Pfam" id="PF14528"/>
    </source>
</evidence>
<gene>
    <name evidence="2" type="ORF">Asera_34510</name>
</gene>
<evidence type="ECO:0000313" key="2">
    <source>
        <dbReference type="EMBL" id="BCJ29343.1"/>
    </source>
</evidence>
<proteinExistence type="predicted"/>
<dbReference type="InterPro" id="IPR027434">
    <property type="entry name" value="Homing_endonucl"/>
</dbReference>
<sequence>MFFDLTNPDHAYFFGFVQTDGSLYAGKGQKGKLSIELQAHDVDMLKRFQRLLPFNSSIIFRTRDTNFAVGYRSAVWTLSSLTARQELVSLGLIAGRKSTASRPPDGSFSHNDYLRGLIDGDGSVGTTARGYPFVSFTTASDDLAAFFCAEIKRITGAMRSARANARDGVYNLMVMSDPAAELAATLYPEDCLALPRKAAAARSIATWTRPAGMRRRSSPRRWTPEEDDVVLALSTSEAAERLGRTKQSVNLRRWRLRHE</sequence>
<dbReference type="InterPro" id="IPR004860">
    <property type="entry name" value="LAGLIDADG_dom"/>
</dbReference>
<dbReference type="OrthoDB" id="3368368at2"/>
<dbReference type="AlphaFoldDB" id="A0A810L1Q8"/>
<dbReference type="GO" id="GO:0004519">
    <property type="term" value="F:endonuclease activity"/>
    <property type="evidence" value="ECO:0007669"/>
    <property type="project" value="InterPro"/>
</dbReference>
<dbReference type="EMBL" id="AP023354">
    <property type="protein sequence ID" value="BCJ29343.1"/>
    <property type="molecule type" value="Genomic_DNA"/>
</dbReference>